<dbReference type="Pfam" id="PF08206">
    <property type="entry name" value="OB_RNB"/>
    <property type="match status" value="1"/>
</dbReference>
<dbReference type="InterPro" id="IPR050180">
    <property type="entry name" value="RNR_Ribonuclease"/>
</dbReference>
<evidence type="ECO:0000256" key="6">
    <source>
        <dbReference type="ARBA" id="ARBA00022801"/>
    </source>
</evidence>
<proteinExistence type="predicted"/>
<dbReference type="InterPro" id="IPR040476">
    <property type="entry name" value="CSD2"/>
</dbReference>
<dbReference type="SMART" id="SM00955">
    <property type="entry name" value="RNB"/>
    <property type="match status" value="1"/>
</dbReference>
<evidence type="ECO:0000256" key="2">
    <source>
        <dbReference type="ARBA" id="ARBA00004496"/>
    </source>
</evidence>
<gene>
    <name evidence="10" type="primary">rnb</name>
    <name evidence="10" type="ORF">NOR51B_2221</name>
</gene>
<dbReference type="OrthoDB" id="9764149at2"/>
<dbReference type="EC" id="3.1.13.1" evidence="3"/>
<evidence type="ECO:0000256" key="1">
    <source>
        <dbReference type="ARBA" id="ARBA00001849"/>
    </source>
</evidence>
<keyword evidence="6 10" id="KW-0378">Hydrolase</keyword>
<keyword evidence="11" id="KW-1185">Reference proteome</keyword>
<dbReference type="RefSeq" id="WP_009021015.1">
    <property type="nucleotide sequence ID" value="NZ_DS999411.1"/>
</dbReference>
<dbReference type="InterPro" id="IPR004476">
    <property type="entry name" value="RNase_II/RNase_R"/>
</dbReference>
<dbReference type="GO" id="GO:0006402">
    <property type="term" value="P:mRNA catabolic process"/>
    <property type="evidence" value="ECO:0007669"/>
    <property type="project" value="TreeGrafter"/>
</dbReference>
<dbReference type="PANTHER" id="PTHR23355">
    <property type="entry name" value="RIBONUCLEASE"/>
    <property type="match status" value="1"/>
</dbReference>
<dbReference type="GO" id="GO:0003723">
    <property type="term" value="F:RNA binding"/>
    <property type="evidence" value="ECO:0007669"/>
    <property type="project" value="UniProtKB-KW"/>
</dbReference>
<evidence type="ECO:0000256" key="3">
    <source>
        <dbReference type="ARBA" id="ARBA00012163"/>
    </source>
</evidence>
<keyword evidence="5" id="KW-0540">Nuclease</keyword>
<evidence type="ECO:0000256" key="5">
    <source>
        <dbReference type="ARBA" id="ARBA00022722"/>
    </source>
</evidence>
<evidence type="ECO:0000256" key="8">
    <source>
        <dbReference type="ARBA" id="ARBA00022884"/>
    </source>
</evidence>
<dbReference type="HOGENOM" id="CLU_002333_7_3_6"/>
<reference evidence="11" key="1">
    <citation type="journal article" date="2013" name="BMC Microbiol.">
        <title>Taxonomy and evolution of bacteriochlorophyll a-containing members of the OM60/NOR5 clade of marine gammaproteobacteria: description of Luminiphilus syltensis gen. nov., sp. nov., reclassification of Haliea rubra as Pseudohaliea rubra gen. nov., comb. nov., and emendation of Chromatocurvus halotolerans.</title>
        <authorList>
            <person name="Spring S."/>
            <person name="Riedel T."/>
            <person name="Sproer C."/>
            <person name="Yan S."/>
            <person name="Harder J."/>
            <person name="Fuchs B.M."/>
        </authorList>
    </citation>
    <scope>NUCLEOTIDE SEQUENCE [LARGE SCALE GENOMIC DNA]</scope>
    <source>
        <strain evidence="11">NOR51-B</strain>
    </source>
</reference>
<evidence type="ECO:0000259" key="9">
    <source>
        <dbReference type="SMART" id="SM00955"/>
    </source>
</evidence>
<accession>B8KW52</accession>
<protein>
    <recommendedName>
        <fullName evidence="3">exoribonuclease II</fullName>
        <ecNumber evidence="3">3.1.13.1</ecNumber>
    </recommendedName>
</protein>
<evidence type="ECO:0000256" key="7">
    <source>
        <dbReference type="ARBA" id="ARBA00022839"/>
    </source>
</evidence>
<dbReference type="Gene3D" id="2.40.50.640">
    <property type="match status" value="1"/>
</dbReference>
<dbReference type="SUPFAM" id="SSF50249">
    <property type="entry name" value="Nucleic acid-binding proteins"/>
    <property type="match status" value="3"/>
</dbReference>
<keyword evidence="8" id="KW-0694">RNA-binding</keyword>
<keyword evidence="4" id="KW-0963">Cytoplasm</keyword>
<keyword evidence="7" id="KW-0269">Exonuclease</keyword>
<dbReference type="PANTHER" id="PTHR23355:SF37">
    <property type="entry name" value="EXORIBONUCLEASE 2"/>
    <property type="match status" value="1"/>
</dbReference>
<comment type="subcellular location">
    <subcellularLocation>
        <location evidence="2">Cytoplasm</location>
    </subcellularLocation>
</comment>
<dbReference type="Pfam" id="PF17876">
    <property type="entry name" value="CSD2"/>
    <property type="match status" value="1"/>
</dbReference>
<dbReference type="eggNOG" id="COG0557">
    <property type="taxonomic scope" value="Bacteria"/>
</dbReference>
<dbReference type="Gene3D" id="2.40.50.140">
    <property type="entry name" value="Nucleic acid-binding proteins"/>
    <property type="match status" value="1"/>
</dbReference>
<dbReference type="GO" id="GO:0008859">
    <property type="term" value="F:exoribonuclease II activity"/>
    <property type="evidence" value="ECO:0007669"/>
    <property type="project" value="UniProtKB-EC"/>
</dbReference>
<sequence length="662" mass="73840">MLNNDALAQLKGLKQQIEAQNEHTEATVKGTLNRYGFALVDDGREVFIPPDEMLKALPGDRVKICIRPATGPKAKPGQTVAEIERLVDSPIDRFVGRIVTKGKAVFVEPDLPVLRRWLFIPPHARNGSKSGDWVECAVLRHPIRDGKPSAKVLRRLGDDTTPGIENRYVACRAGIAWEWSDKAAASLVEHARQKSPLEEENRVDLSHLAFISIDAVRTQDIDDALYAEVTSDGWNLYVAVADPTSFLGDHPDIIETLADCATSVYFHGDMIPMMPEAISQEFCALSEEQTRPAVVCKMTVSDDGEVGSYEFMNAVVRSRAKLSYAAVDRYVTGHNDELIAFSTPLEALVQAYRALRKRRESHELVMEDRQEYRWHLNDKRQIDHIEAYEKLSSQRLVEECMVAANRSAARFLAMAEAPGPFVVHSGFRKDRLKEAQEFLQRHRPDLAQASIETLTGYRQVLSALAEPANPLPLRAMVNRLLTRARLSTAPSEHMGLALDAYTNFTSPLRKAVDFLVHLQVKAVLAGDTATVVTDAVLDRISASIARSRDATQAAERRLSANYLNRLTQEGVSQFTARVSHITSSGFTVRLADNGLEGLVDMRKDPEKFSFDKWTASLTSTTRRVELNQWVEVTYTGAPAQDDYRAQFTLIEGCALKPEKAED</sequence>
<organism evidence="10 11">
    <name type="scientific">Luminiphilus syltensis NOR5-1B</name>
    <dbReference type="NCBI Taxonomy" id="565045"/>
    <lineage>
        <taxon>Bacteria</taxon>
        <taxon>Pseudomonadati</taxon>
        <taxon>Pseudomonadota</taxon>
        <taxon>Gammaproteobacteria</taxon>
        <taxon>Cellvibrionales</taxon>
        <taxon>Halieaceae</taxon>
        <taxon>Luminiphilus</taxon>
    </lineage>
</organism>
<dbReference type="InterPro" id="IPR012340">
    <property type="entry name" value="NA-bd_OB-fold"/>
</dbReference>
<evidence type="ECO:0000256" key="4">
    <source>
        <dbReference type="ARBA" id="ARBA00022490"/>
    </source>
</evidence>
<dbReference type="AlphaFoldDB" id="B8KW52"/>
<dbReference type="GO" id="GO:0005829">
    <property type="term" value="C:cytosol"/>
    <property type="evidence" value="ECO:0007669"/>
    <property type="project" value="TreeGrafter"/>
</dbReference>
<evidence type="ECO:0000313" key="10">
    <source>
        <dbReference type="EMBL" id="EED36271.1"/>
    </source>
</evidence>
<dbReference type="Proteomes" id="UP000004699">
    <property type="component" value="Unassembled WGS sequence"/>
</dbReference>
<evidence type="ECO:0000313" key="11">
    <source>
        <dbReference type="Proteomes" id="UP000004699"/>
    </source>
</evidence>
<dbReference type="InterPro" id="IPR013223">
    <property type="entry name" value="RNase_B_OB_dom"/>
</dbReference>
<feature type="domain" description="RNB" evidence="9">
    <location>
        <begin position="202"/>
        <end position="526"/>
    </location>
</feature>
<dbReference type="STRING" id="565045.NOR51B_2221"/>
<name>B8KW52_9GAMM</name>
<dbReference type="EMBL" id="DS999411">
    <property type="protein sequence ID" value="EED36271.1"/>
    <property type="molecule type" value="Genomic_DNA"/>
</dbReference>
<comment type="catalytic activity">
    <reaction evidence="1">
        <text>Exonucleolytic cleavage in the 3'- to 5'-direction to yield nucleoside 5'-phosphates.</text>
        <dbReference type="EC" id="3.1.13.1"/>
    </reaction>
</comment>
<dbReference type="Pfam" id="PF00773">
    <property type="entry name" value="RNB"/>
    <property type="match status" value="1"/>
</dbReference>
<dbReference type="NCBIfam" id="TIGR00358">
    <property type="entry name" value="3_prime_RNase"/>
    <property type="match status" value="1"/>
</dbReference>
<dbReference type="InterPro" id="IPR001900">
    <property type="entry name" value="RNase_II/R"/>
</dbReference>